<gene>
    <name evidence="15" type="ORF">VNO77_01026</name>
</gene>
<dbReference type="FunFam" id="3.80.10.10:FF:000111">
    <property type="entry name" value="LRR receptor-like serine/threonine-protein kinase ERECTA"/>
    <property type="match status" value="1"/>
</dbReference>
<evidence type="ECO:0000256" key="7">
    <source>
        <dbReference type="ARBA" id="ARBA00022737"/>
    </source>
</evidence>
<dbReference type="PANTHER" id="PTHR48063:SF103">
    <property type="entry name" value="LEUCINE-RICH RECEPTOR-LIKE KINASE FAMILY PROTEIN"/>
    <property type="match status" value="1"/>
</dbReference>
<keyword evidence="16" id="KW-1185">Reference proteome</keyword>
<evidence type="ECO:0000313" key="16">
    <source>
        <dbReference type="Proteomes" id="UP001367508"/>
    </source>
</evidence>
<feature type="signal peptide" evidence="13">
    <location>
        <begin position="1"/>
        <end position="28"/>
    </location>
</feature>
<protein>
    <recommendedName>
        <fullName evidence="14">Leucine-rich repeat-containing N-terminal plant-type domain-containing protein</fullName>
    </recommendedName>
</protein>
<evidence type="ECO:0000256" key="2">
    <source>
        <dbReference type="ARBA" id="ARBA00009592"/>
    </source>
</evidence>
<feature type="transmembrane region" description="Helical" evidence="12">
    <location>
        <begin position="872"/>
        <end position="893"/>
    </location>
</feature>
<dbReference type="PANTHER" id="PTHR48063">
    <property type="entry name" value="LRR RECEPTOR-LIKE KINASE"/>
    <property type="match status" value="1"/>
</dbReference>
<keyword evidence="5 12" id="KW-0812">Transmembrane</keyword>
<evidence type="ECO:0000256" key="8">
    <source>
        <dbReference type="ARBA" id="ARBA00022989"/>
    </source>
</evidence>
<evidence type="ECO:0000256" key="3">
    <source>
        <dbReference type="ARBA" id="ARBA00022475"/>
    </source>
</evidence>
<comment type="similarity">
    <text evidence="2">Belongs to the RLP family.</text>
</comment>
<evidence type="ECO:0000313" key="15">
    <source>
        <dbReference type="EMBL" id="KAK7359080.1"/>
    </source>
</evidence>
<keyword evidence="4" id="KW-0433">Leucine-rich repeat</keyword>
<evidence type="ECO:0000256" key="12">
    <source>
        <dbReference type="SAM" id="Phobius"/>
    </source>
</evidence>
<comment type="subcellular location">
    <subcellularLocation>
        <location evidence="1">Cell membrane</location>
        <topology evidence="1">Single-pass type I membrane protein</topology>
    </subcellularLocation>
</comment>
<sequence>MIVQGRFLQRLAEFIAIVCLLTQRHVVCDGGFNARCINSEADALLLFKGGLKDPSNRLSSWAKGKDCCQWKGVECNTTTGHVISLNLHCANSLDKLQGELISLLDLPYLSTLNLSGNDFMQYEVPAFIGSMKNLRHLDLSNANFKGKLLYENLVNLSRLESLDLSGKGNSLKMNDLKWLHGFSSLTSLDLSEVDLSSNANDWFLYIGMLPSLVTLRLSSCELHILPHSLPEGKFDSLVTLDLSFNYFTGTIPDWLFENCLKLQHLDLSNNQLQGSIPDSIVKLTSLVTLDLSYNELFGSIPSTLSQNRPGTNPCLKELHLSNNQLNGSLERSLVQLPELVVLDLAQNKFESNITEAHLANLKGLRVLDLSFNHIRLNVSKNWVPPFQLEIIGLGNCQLGPQFPKWIQTQKKLSHIDISKAGISDTVPDWFWDLSPSIEYLNLSSNFLRGCGHDFSQKFKIDTLDLSNNNFSCALPHLPPNTRILNLAKNSFYGNMSRVCEVLGVNNSLGLVDLSSNNLSGDIPDCWTYGKQMVVLDLAHNNFSGSIPDSVGSLTSLNTLTMDRNNLSGKIPDSLKGCHGLIVLTLGSNRFWGTIPSWIGVEMQMLKLLALSMNWFEGNIPTTLCLLKSLSFLDLSQNRLTGAIPSCVFDTMATEYSESFVYDPYITYLEHLSLAWKGRQVNFGNSRILPYLKLIDLSSNLLTEGIPIQVTKLVGLVAFNLSRNQLSGSIPSGIGELIHLESLDLSRNQFSCAIPTTMARLSFLALLDLSHNHLSGKIPFGTQLQSFDMSSYEGNPHLCGLPLTQNCPTHNSFEEMHCNDREGNIYNESDGKHDEDKKVDLEIYALFRSFGVGFFTGFWLFWGSLFIIKSWRYAYFLFLDDINRWIYVTIFVALAKLQRKFHILVFNT</sequence>
<evidence type="ECO:0000256" key="1">
    <source>
        <dbReference type="ARBA" id="ARBA00004251"/>
    </source>
</evidence>
<dbReference type="SUPFAM" id="SSF52058">
    <property type="entry name" value="L domain-like"/>
    <property type="match status" value="1"/>
</dbReference>
<dbReference type="InterPro" id="IPR001611">
    <property type="entry name" value="Leu-rich_rpt"/>
</dbReference>
<dbReference type="InterPro" id="IPR046956">
    <property type="entry name" value="RLP23-like"/>
</dbReference>
<organism evidence="15 16">
    <name type="scientific">Canavalia gladiata</name>
    <name type="common">Sword bean</name>
    <name type="synonym">Dolichos gladiatus</name>
    <dbReference type="NCBI Taxonomy" id="3824"/>
    <lineage>
        <taxon>Eukaryota</taxon>
        <taxon>Viridiplantae</taxon>
        <taxon>Streptophyta</taxon>
        <taxon>Embryophyta</taxon>
        <taxon>Tracheophyta</taxon>
        <taxon>Spermatophyta</taxon>
        <taxon>Magnoliopsida</taxon>
        <taxon>eudicotyledons</taxon>
        <taxon>Gunneridae</taxon>
        <taxon>Pentapetalae</taxon>
        <taxon>rosids</taxon>
        <taxon>fabids</taxon>
        <taxon>Fabales</taxon>
        <taxon>Fabaceae</taxon>
        <taxon>Papilionoideae</taxon>
        <taxon>50 kb inversion clade</taxon>
        <taxon>NPAAA clade</taxon>
        <taxon>indigoferoid/millettioid clade</taxon>
        <taxon>Phaseoleae</taxon>
        <taxon>Canavalia</taxon>
    </lineage>
</organism>
<evidence type="ECO:0000256" key="13">
    <source>
        <dbReference type="SAM" id="SignalP"/>
    </source>
</evidence>
<evidence type="ECO:0000256" key="11">
    <source>
        <dbReference type="ARBA" id="ARBA00023180"/>
    </source>
</evidence>
<dbReference type="GO" id="GO:0005886">
    <property type="term" value="C:plasma membrane"/>
    <property type="evidence" value="ECO:0007669"/>
    <property type="project" value="UniProtKB-SubCell"/>
</dbReference>
<comment type="caution">
    <text evidence="15">The sequence shown here is derived from an EMBL/GenBank/DDBJ whole genome shotgun (WGS) entry which is preliminary data.</text>
</comment>
<keyword evidence="8 12" id="KW-1133">Transmembrane helix</keyword>
<dbReference type="Pfam" id="PF00560">
    <property type="entry name" value="LRR_1"/>
    <property type="match status" value="5"/>
</dbReference>
<dbReference type="Pfam" id="PF13855">
    <property type="entry name" value="LRR_8"/>
    <property type="match status" value="2"/>
</dbReference>
<dbReference type="Pfam" id="PF08263">
    <property type="entry name" value="LRRNT_2"/>
    <property type="match status" value="1"/>
</dbReference>
<reference evidence="15 16" key="1">
    <citation type="submission" date="2024-01" db="EMBL/GenBank/DDBJ databases">
        <title>The genomes of 5 underutilized Papilionoideae crops provide insights into root nodulation and disease resistanc.</title>
        <authorList>
            <person name="Jiang F."/>
        </authorList>
    </citation>
    <scope>NUCLEOTIDE SEQUENCE [LARGE SCALE GENOMIC DNA]</scope>
    <source>
        <strain evidence="15">LVBAO_FW01</strain>
        <tissue evidence="15">Leaves</tissue>
    </source>
</reference>
<dbReference type="PRINTS" id="PR00019">
    <property type="entry name" value="LEURICHRPT"/>
</dbReference>
<evidence type="ECO:0000256" key="9">
    <source>
        <dbReference type="ARBA" id="ARBA00023136"/>
    </source>
</evidence>
<feature type="transmembrane region" description="Helical" evidence="12">
    <location>
        <begin position="844"/>
        <end position="866"/>
    </location>
</feature>
<keyword evidence="10" id="KW-0675">Receptor</keyword>
<keyword evidence="6 13" id="KW-0732">Signal</keyword>
<dbReference type="InterPro" id="IPR003591">
    <property type="entry name" value="Leu-rich_rpt_typical-subtyp"/>
</dbReference>
<dbReference type="InterPro" id="IPR013210">
    <property type="entry name" value="LRR_N_plant-typ"/>
</dbReference>
<dbReference type="PROSITE" id="PS51450">
    <property type="entry name" value="LRR"/>
    <property type="match status" value="1"/>
</dbReference>
<name>A0AAN9MQH2_CANGL</name>
<evidence type="ECO:0000259" key="14">
    <source>
        <dbReference type="Pfam" id="PF08263"/>
    </source>
</evidence>
<keyword evidence="11" id="KW-0325">Glycoprotein</keyword>
<dbReference type="InterPro" id="IPR032675">
    <property type="entry name" value="LRR_dom_sf"/>
</dbReference>
<evidence type="ECO:0000256" key="6">
    <source>
        <dbReference type="ARBA" id="ARBA00022729"/>
    </source>
</evidence>
<dbReference type="SUPFAM" id="SSF52047">
    <property type="entry name" value="RNI-like"/>
    <property type="match status" value="1"/>
</dbReference>
<feature type="domain" description="Leucine-rich repeat-containing N-terminal plant-type" evidence="14">
    <location>
        <begin position="38"/>
        <end position="76"/>
    </location>
</feature>
<dbReference type="Proteomes" id="UP001367508">
    <property type="component" value="Unassembled WGS sequence"/>
</dbReference>
<keyword evidence="9 12" id="KW-0472">Membrane</keyword>
<dbReference type="EMBL" id="JAYMYQ010000001">
    <property type="protein sequence ID" value="KAK7359080.1"/>
    <property type="molecule type" value="Genomic_DNA"/>
</dbReference>
<dbReference type="FunFam" id="3.80.10.10:FF:001347">
    <property type="entry name" value="LRR receptor-like serine/threonine-protein kinase GSO2"/>
    <property type="match status" value="1"/>
</dbReference>
<evidence type="ECO:0000256" key="4">
    <source>
        <dbReference type="ARBA" id="ARBA00022614"/>
    </source>
</evidence>
<proteinExistence type="inferred from homology"/>
<evidence type="ECO:0000256" key="10">
    <source>
        <dbReference type="ARBA" id="ARBA00023170"/>
    </source>
</evidence>
<keyword evidence="7" id="KW-0677">Repeat</keyword>
<feature type="chain" id="PRO_5043054721" description="Leucine-rich repeat-containing N-terminal plant-type domain-containing protein" evidence="13">
    <location>
        <begin position="29"/>
        <end position="907"/>
    </location>
</feature>
<dbReference type="SMART" id="SM00369">
    <property type="entry name" value="LRR_TYP"/>
    <property type="match status" value="9"/>
</dbReference>
<accession>A0AAN9MQH2</accession>
<evidence type="ECO:0000256" key="5">
    <source>
        <dbReference type="ARBA" id="ARBA00022692"/>
    </source>
</evidence>
<keyword evidence="3" id="KW-1003">Cell membrane</keyword>
<dbReference type="FunFam" id="3.80.10.10:FF:000095">
    <property type="entry name" value="LRR receptor-like serine/threonine-protein kinase GSO1"/>
    <property type="match status" value="1"/>
</dbReference>
<dbReference type="AlphaFoldDB" id="A0AAN9MQH2"/>
<dbReference type="Gene3D" id="3.80.10.10">
    <property type="entry name" value="Ribonuclease Inhibitor"/>
    <property type="match status" value="4"/>
</dbReference>
<dbReference type="FunFam" id="3.80.10.10:FF:000383">
    <property type="entry name" value="Leucine-rich repeat receptor protein kinase EMS1"/>
    <property type="match status" value="1"/>
</dbReference>